<reference evidence="1" key="3">
    <citation type="submission" date="2024-01" db="EMBL/GenBank/DDBJ databases">
        <authorList>
            <person name="Coelho M.A."/>
            <person name="David-Palma M."/>
            <person name="Shea T."/>
            <person name="Sun S."/>
            <person name="Cuomo C.A."/>
            <person name="Heitman J."/>
        </authorList>
    </citation>
    <scope>NUCLEOTIDE SEQUENCE</scope>
    <source>
        <strain evidence="1">CBS 7841</strain>
    </source>
</reference>
<gene>
    <name evidence="1" type="ORF">L203_104085</name>
</gene>
<dbReference type="Proteomes" id="UP000094043">
    <property type="component" value="Chromosome 4"/>
</dbReference>
<dbReference type="RefSeq" id="XP_066069570.1">
    <property type="nucleotide sequence ID" value="XM_066213473.1"/>
</dbReference>
<protein>
    <submittedName>
        <fullName evidence="1">Uncharacterized protein</fullName>
    </submittedName>
</protein>
<accession>A0AAJ8M1A2</accession>
<proteinExistence type="predicted"/>
<sequence>MNMEVILSLPPDHPFAIPFTRPVLAHLPTSRLLFSTSKTTSPSHLTHSSQDIERACLTLMKALRDTDKVCVFGSVAARPGIMWTSEERAERRRVVDERLKAEEKERKRAAWAKRIKHWPFLLNKHYDGVYE</sequence>
<evidence type="ECO:0000313" key="1">
    <source>
        <dbReference type="EMBL" id="WVN88870.1"/>
    </source>
</evidence>
<dbReference type="EMBL" id="CP143787">
    <property type="protein sequence ID" value="WVN88870.1"/>
    <property type="molecule type" value="Genomic_DNA"/>
</dbReference>
<reference evidence="1" key="2">
    <citation type="journal article" date="2022" name="Elife">
        <title>Obligate sexual reproduction of a homothallic fungus closely related to the Cryptococcus pathogenic species complex.</title>
        <authorList>
            <person name="Passer A.R."/>
            <person name="Clancey S.A."/>
            <person name="Shea T."/>
            <person name="David-Palma M."/>
            <person name="Averette A.F."/>
            <person name="Boekhout T."/>
            <person name="Porcel B.M."/>
            <person name="Nowrousian M."/>
            <person name="Cuomo C.A."/>
            <person name="Sun S."/>
            <person name="Heitman J."/>
            <person name="Coelho M.A."/>
        </authorList>
    </citation>
    <scope>NUCLEOTIDE SEQUENCE</scope>
    <source>
        <strain evidence="1">CBS 7841</strain>
    </source>
</reference>
<dbReference type="GeneID" id="91088295"/>
<name>A0AAJ8M1A2_9TREE</name>
<keyword evidence="2" id="KW-1185">Reference proteome</keyword>
<dbReference type="KEGG" id="cdep:91088295"/>
<dbReference type="AlphaFoldDB" id="A0AAJ8M1A2"/>
<reference evidence="1" key="1">
    <citation type="submission" date="2016-06" db="EMBL/GenBank/DDBJ databases">
        <authorList>
            <person name="Cuomo C."/>
            <person name="Litvintseva A."/>
            <person name="Heitman J."/>
            <person name="Chen Y."/>
            <person name="Sun S."/>
            <person name="Springer D."/>
            <person name="Dromer F."/>
            <person name="Young S."/>
            <person name="Zeng Q."/>
            <person name="Chapman S."/>
            <person name="Gujja S."/>
            <person name="Saif S."/>
            <person name="Birren B."/>
        </authorList>
    </citation>
    <scope>NUCLEOTIDE SEQUENCE</scope>
    <source>
        <strain evidence="1">CBS 7841</strain>
    </source>
</reference>
<evidence type="ECO:0000313" key="2">
    <source>
        <dbReference type="Proteomes" id="UP000094043"/>
    </source>
</evidence>
<organism evidence="1 2">
    <name type="scientific">Cryptococcus depauperatus CBS 7841</name>
    <dbReference type="NCBI Taxonomy" id="1295531"/>
    <lineage>
        <taxon>Eukaryota</taxon>
        <taxon>Fungi</taxon>
        <taxon>Dikarya</taxon>
        <taxon>Basidiomycota</taxon>
        <taxon>Agaricomycotina</taxon>
        <taxon>Tremellomycetes</taxon>
        <taxon>Tremellales</taxon>
        <taxon>Cryptococcaceae</taxon>
        <taxon>Cryptococcus</taxon>
    </lineage>
</organism>